<comment type="caution">
    <text evidence="1">The sequence shown here is derived from an EMBL/GenBank/DDBJ whole genome shotgun (WGS) entry which is preliminary data.</text>
</comment>
<protein>
    <submittedName>
        <fullName evidence="1">Glycosyltransferase involved in cell wall biosynthesis</fullName>
    </submittedName>
</protein>
<reference evidence="1 2" key="1">
    <citation type="submission" date="2023-07" db="EMBL/GenBank/DDBJ databases">
        <title>Genomic Encyclopedia of Type Strains, Phase IV (KMG-IV): sequencing the most valuable type-strain genomes for metagenomic binning, comparative biology and taxonomic classification.</title>
        <authorList>
            <person name="Goeker M."/>
        </authorList>
    </citation>
    <scope>NUCLEOTIDE SEQUENCE [LARGE SCALE GENOMIC DNA]</scope>
    <source>
        <strain evidence="1 2">DSM 1111</strain>
    </source>
</reference>
<evidence type="ECO:0000313" key="2">
    <source>
        <dbReference type="Proteomes" id="UP001238496"/>
    </source>
</evidence>
<sequence>MTFDVFILVPSPHPTGPVKGAIALANALVAVCNVSLVYLKEGPGADAEVDTRIAVISLAKTGRTWIRKFLAYRALLKASGGRSRTYSISMCLSADMVNSRCRDLAVICASVRGNLPENYRHEYGVQGLVLSVVHMWLLRSFDHVVAMTQAMADQLQRLAFLKPKVIGNFIDEMALEPYRGVHSSNGGPRLVFVGSLTSRKQPLVLLSAFAKVREFYPKATLDILGEGPLRPEVEAFIVAENLSDHVRLRGQVENPYPVLASADLFVLPSKSEGVSRAAMEALFLGVPCVLRDVDGNGELLGVGGPSATFRSDDELPVVICRLLDDRQDLVGRRGPLLPATFRQQTSARRYLDLMENAK</sequence>
<keyword evidence="2" id="KW-1185">Reference proteome</keyword>
<name>A0ABU0GEY6_9HYPH</name>
<dbReference type="CDD" id="cd03811">
    <property type="entry name" value="GT4_GT28_WabH-like"/>
    <property type="match status" value="1"/>
</dbReference>
<evidence type="ECO:0000313" key="1">
    <source>
        <dbReference type="EMBL" id="MDQ0423291.1"/>
    </source>
</evidence>
<dbReference type="Gene3D" id="3.40.50.2000">
    <property type="entry name" value="Glycogen Phosphorylase B"/>
    <property type="match status" value="2"/>
</dbReference>
<dbReference type="SUPFAM" id="SSF53756">
    <property type="entry name" value="UDP-Glycosyltransferase/glycogen phosphorylase"/>
    <property type="match status" value="1"/>
</dbReference>
<organism evidence="1 2">
    <name type="scientific">Peteryoungia aggregata LMG 23059</name>
    <dbReference type="NCBI Taxonomy" id="1368425"/>
    <lineage>
        <taxon>Bacteria</taxon>
        <taxon>Pseudomonadati</taxon>
        <taxon>Pseudomonadota</taxon>
        <taxon>Alphaproteobacteria</taxon>
        <taxon>Hyphomicrobiales</taxon>
        <taxon>Rhizobiaceae</taxon>
        <taxon>Peteryoungia</taxon>
    </lineage>
</organism>
<dbReference type="Proteomes" id="UP001238496">
    <property type="component" value="Unassembled WGS sequence"/>
</dbReference>
<dbReference type="EMBL" id="JAUSUW010000018">
    <property type="protein sequence ID" value="MDQ0423291.1"/>
    <property type="molecule type" value="Genomic_DNA"/>
</dbReference>
<gene>
    <name evidence="1" type="ORF">J2045_004343</name>
</gene>
<dbReference type="Pfam" id="PF13692">
    <property type="entry name" value="Glyco_trans_1_4"/>
    <property type="match status" value="1"/>
</dbReference>
<dbReference type="RefSeq" id="WP_307376982.1">
    <property type="nucleotide sequence ID" value="NZ_JAUSUW010000018.1"/>
</dbReference>
<dbReference type="PANTHER" id="PTHR12526:SF630">
    <property type="entry name" value="GLYCOSYLTRANSFERASE"/>
    <property type="match status" value="1"/>
</dbReference>
<dbReference type="PANTHER" id="PTHR12526">
    <property type="entry name" value="GLYCOSYLTRANSFERASE"/>
    <property type="match status" value="1"/>
</dbReference>
<proteinExistence type="predicted"/>
<accession>A0ABU0GEY6</accession>